<evidence type="ECO:0000256" key="1">
    <source>
        <dbReference type="SAM" id="MobiDB-lite"/>
    </source>
</evidence>
<dbReference type="RefSeq" id="WP_359276796.1">
    <property type="nucleotide sequence ID" value="NZ_JBEZNA010000086.1"/>
</dbReference>
<sequence>MYPSLAAMDIRDGPGVLAARVLAASGGTDRGPPRQEADGTPEVACTEPGEPHE</sequence>
<dbReference type="EMBL" id="JBEZNA010000086">
    <property type="protein sequence ID" value="MEU9580767.1"/>
    <property type="molecule type" value="Genomic_DNA"/>
</dbReference>
<evidence type="ECO:0000313" key="3">
    <source>
        <dbReference type="Proteomes" id="UP001551584"/>
    </source>
</evidence>
<proteinExistence type="predicted"/>
<organism evidence="2 3">
    <name type="scientific">Streptomyces chilikensis</name>
    <dbReference type="NCBI Taxonomy" id="1194079"/>
    <lineage>
        <taxon>Bacteria</taxon>
        <taxon>Bacillati</taxon>
        <taxon>Actinomycetota</taxon>
        <taxon>Actinomycetes</taxon>
        <taxon>Kitasatosporales</taxon>
        <taxon>Streptomycetaceae</taxon>
        <taxon>Streptomyces</taxon>
    </lineage>
</organism>
<protein>
    <submittedName>
        <fullName evidence="2">Uncharacterized protein</fullName>
    </submittedName>
</protein>
<accession>A0ABV3EX18</accession>
<gene>
    <name evidence="2" type="ORF">AB0D95_26460</name>
</gene>
<reference evidence="2 3" key="1">
    <citation type="submission" date="2024-06" db="EMBL/GenBank/DDBJ databases">
        <title>The Natural Products Discovery Center: Release of the First 8490 Sequenced Strains for Exploring Actinobacteria Biosynthetic Diversity.</title>
        <authorList>
            <person name="Kalkreuter E."/>
            <person name="Kautsar S.A."/>
            <person name="Yang D."/>
            <person name="Bader C.D."/>
            <person name="Teijaro C.N."/>
            <person name="Fluegel L."/>
            <person name="Davis C.M."/>
            <person name="Simpson J.R."/>
            <person name="Lauterbach L."/>
            <person name="Steele A.D."/>
            <person name="Gui C."/>
            <person name="Meng S."/>
            <person name="Li G."/>
            <person name="Viehrig K."/>
            <person name="Ye F."/>
            <person name="Su P."/>
            <person name="Kiefer A.F."/>
            <person name="Nichols A."/>
            <person name="Cepeda A.J."/>
            <person name="Yan W."/>
            <person name="Fan B."/>
            <person name="Jiang Y."/>
            <person name="Adhikari A."/>
            <person name="Zheng C.-J."/>
            <person name="Schuster L."/>
            <person name="Cowan T.M."/>
            <person name="Smanski M.J."/>
            <person name="Chevrette M.G."/>
            <person name="De Carvalho L.P.S."/>
            <person name="Shen B."/>
        </authorList>
    </citation>
    <scope>NUCLEOTIDE SEQUENCE [LARGE SCALE GENOMIC DNA]</scope>
    <source>
        <strain evidence="2 3">NPDC048117</strain>
    </source>
</reference>
<evidence type="ECO:0000313" key="2">
    <source>
        <dbReference type="EMBL" id="MEU9580767.1"/>
    </source>
</evidence>
<feature type="region of interest" description="Disordered" evidence="1">
    <location>
        <begin position="23"/>
        <end position="53"/>
    </location>
</feature>
<name>A0ABV3EX18_9ACTN</name>
<keyword evidence="3" id="KW-1185">Reference proteome</keyword>
<comment type="caution">
    <text evidence="2">The sequence shown here is derived from an EMBL/GenBank/DDBJ whole genome shotgun (WGS) entry which is preliminary data.</text>
</comment>
<dbReference type="Proteomes" id="UP001551584">
    <property type="component" value="Unassembled WGS sequence"/>
</dbReference>